<sequence length="334" mass="37776">MTRKRSRSESTVRHATEATTYKRRRLYSTRGGSTEEHIGSKRAAIVFWTENLHWPKCSSEQDESPLATEHEQEHRVMNILARKRSSTSLNARSQQASGTLSDSKPSDITGTAYQDARYVALLATKNSYMFESGTGPLDSSKAACQNLLTAEQPIPSSSRFSENVFKLTCQRLQSRNEAKVIQDISRLIVPSVEELVDFGAAHLAPLVESVNESWNNCVSVTKPRPQPDYAVGFRREAFTQGQLDRMQPLVGDLTDQSMFMATYYMYFPFLTCEVKCGAAALDIADRQNAHSMTIALKAIVELFRLVKREQELHRRYLHFLSRTTMKLSRYSGIT</sequence>
<gene>
    <name evidence="3" type="ORF">CBER1_11368</name>
</gene>
<keyword evidence="4" id="KW-1185">Reference proteome</keyword>
<dbReference type="STRING" id="357750.A0A2S6CM08"/>
<evidence type="ECO:0000259" key="2">
    <source>
        <dbReference type="Pfam" id="PF25545"/>
    </source>
</evidence>
<dbReference type="EMBL" id="PNEN01000223">
    <property type="protein sequence ID" value="PPJ60730.1"/>
    <property type="molecule type" value="Genomic_DNA"/>
</dbReference>
<evidence type="ECO:0000313" key="4">
    <source>
        <dbReference type="Proteomes" id="UP000237631"/>
    </source>
</evidence>
<feature type="region of interest" description="Disordered" evidence="1">
    <location>
        <begin position="82"/>
        <end position="107"/>
    </location>
</feature>
<dbReference type="PANTHER" id="PTHR42470">
    <property type="entry name" value="VAST DOMAIN-CONTAINING PROTEIN"/>
    <property type="match status" value="1"/>
</dbReference>
<protein>
    <recommendedName>
        <fullName evidence="2">DUF7924 domain-containing protein</fullName>
    </recommendedName>
</protein>
<dbReference type="AlphaFoldDB" id="A0A2S6CM08"/>
<reference evidence="4" key="1">
    <citation type="journal article" date="2017" name="bioRxiv">
        <title>Conservation of a gene cluster reveals novel cercosporin biosynthetic mechanisms and extends production to the genus Colletotrichum.</title>
        <authorList>
            <person name="de Jonge R."/>
            <person name="Ebert M.K."/>
            <person name="Huitt-Roehl C.R."/>
            <person name="Pal P."/>
            <person name="Suttle J.C."/>
            <person name="Spanner R.E."/>
            <person name="Neubauer J.D."/>
            <person name="Jurick W.M.II."/>
            <person name="Stott K.A."/>
            <person name="Secor G.A."/>
            <person name="Thomma B.P.H.J."/>
            <person name="Van de Peer Y."/>
            <person name="Townsend C.A."/>
            <person name="Bolton M.D."/>
        </authorList>
    </citation>
    <scope>NUCLEOTIDE SEQUENCE [LARGE SCALE GENOMIC DNA]</scope>
    <source>
        <strain evidence="4">CBS538.71</strain>
    </source>
</reference>
<name>A0A2S6CM08_9PEZI</name>
<accession>A0A2S6CM08</accession>
<feature type="compositionally biased region" description="Polar residues" evidence="1">
    <location>
        <begin position="86"/>
        <end position="107"/>
    </location>
</feature>
<dbReference type="Pfam" id="PF25545">
    <property type="entry name" value="DUF7924"/>
    <property type="match status" value="1"/>
</dbReference>
<comment type="caution">
    <text evidence="3">The sequence shown here is derived from an EMBL/GenBank/DDBJ whole genome shotgun (WGS) entry which is preliminary data.</text>
</comment>
<proteinExistence type="predicted"/>
<evidence type="ECO:0000256" key="1">
    <source>
        <dbReference type="SAM" id="MobiDB-lite"/>
    </source>
</evidence>
<dbReference type="InterPro" id="IPR057684">
    <property type="entry name" value="DUF7924"/>
</dbReference>
<dbReference type="OrthoDB" id="5132737at2759"/>
<dbReference type="Proteomes" id="UP000237631">
    <property type="component" value="Unassembled WGS sequence"/>
</dbReference>
<evidence type="ECO:0000313" key="3">
    <source>
        <dbReference type="EMBL" id="PPJ60730.1"/>
    </source>
</evidence>
<feature type="domain" description="DUF7924" evidence="2">
    <location>
        <begin position="165"/>
        <end position="319"/>
    </location>
</feature>
<dbReference type="PANTHER" id="PTHR42470:SF2">
    <property type="match status" value="1"/>
</dbReference>
<organism evidence="3 4">
    <name type="scientific">Cercospora berteroae</name>
    <dbReference type="NCBI Taxonomy" id="357750"/>
    <lineage>
        <taxon>Eukaryota</taxon>
        <taxon>Fungi</taxon>
        <taxon>Dikarya</taxon>
        <taxon>Ascomycota</taxon>
        <taxon>Pezizomycotina</taxon>
        <taxon>Dothideomycetes</taxon>
        <taxon>Dothideomycetidae</taxon>
        <taxon>Mycosphaerellales</taxon>
        <taxon>Mycosphaerellaceae</taxon>
        <taxon>Cercospora</taxon>
    </lineage>
</organism>